<dbReference type="GO" id="GO:0000127">
    <property type="term" value="C:transcription factor TFIIIC complex"/>
    <property type="evidence" value="ECO:0007669"/>
    <property type="project" value="TreeGrafter"/>
</dbReference>
<dbReference type="AlphaFoldDB" id="A0AAD4PJJ8"/>
<dbReference type="GO" id="GO:0006383">
    <property type="term" value="P:transcription by RNA polymerase III"/>
    <property type="evidence" value="ECO:0007669"/>
    <property type="project" value="InterPro"/>
</dbReference>
<dbReference type="Gene3D" id="2.60.40.4370">
    <property type="match status" value="1"/>
</dbReference>
<sequence>MNDDSDSEYEETEYLVYADFKNHLAPHQLKHEDAAFKIIGIETNTPMAEINGNVFKGSYDMALGTYLFFEKDNSSVPGDPLFEPVCRQQYKYVNKTDKIITFERTYVESLQQEKEALKSEEDHTLSEETEQPTLKLNVSYKEAINKFGEEQ</sequence>
<feature type="domain" description="Transcription factor TFIIIC triple barrel" evidence="1">
    <location>
        <begin position="10"/>
        <end position="107"/>
    </location>
</feature>
<evidence type="ECO:0000259" key="1">
    <source>
        <dbReference type="Pfam" id="PF10419"/>
    </source>
</evidence>
<comment type="caution">
    <text evidence="2">The sequence shown here is derived from an EMBL/GenBank/DDBJ whole genome shotgun (WGS) entry which is preliminary data.</text>
</comment>
<dbReference type="PANTHER" id="PTHR21860:SF2">
    <property type="entry name" value="GENERAL TRANSCRIPTION FACTOR 3C POLYPEPTIDE 6"/>
    <property type="match status" value="1"/>
</dbReference>
<dbReference type="PANTHER" id="PTHR21860">
    <property type="entry name" value="TRANSCRIPTION INITIATION FACTOR IIIC TFIIIC , POLYPEPTIDE 6-RELATED"/>
    <property type="match status" value="1"/>
</dbReference>
<accession>A0AAD4PJJ8</accession>
<evidence type="ECO:0000313" key="2">
    <source>
        <dbReference type="EMBL" id="KAH8370730.1"/>
    </source>
</evidence>
<protein>
    <recommendedName>
        <fullName evidence="1">Transcription factor TFIIIC triple barrel domain-containing protein</fullName>
    </recommendedName>
</protein>
<gene>
    <name evidence="2" type="ORF">KR093_004821</name>
</gene>
<evidence type="ECO:0000313" key="3">
    <source>
        <dbReference type="Proteomes" id="UP001200034"/>
    </source>
</evidence>
<dbReference type="Proteomes" id="UP001200034">
    <property type="component" value="Unassembled WGS sequence"/>
</dbReference>
<proteinExistence type="predicted"/>
<organism evidence="2 3">
    <name type="scientific">Drosophila rubida</name>
    <dbReference type="NCBI Taxonomy" id="30044"/>
    <lineage>
        <taxon>Eukaryota</taxon>
        <taxon>Metazoa</taxon>
        <taxon>Ecdysozoa</taxon>
        <taxon>Arthropoda</taxon>
        <taxon>Hexapoda</taxon>
        <taxon>Insecta</taxon>
        <taxon>Pterygota</taxon>
        <taxon>Neoptera</taxon>
        <taxon>Endopterygota</taxon>
        <taxon>Diptera</taxon>
        <taxon>Brachycera</taxon>
        <taxon>Muscomorpha</taxon>
        <taxon>Ephydroidea</taxon>
        <taxon>Drosophilidae</taxon>
        <taxon>Drosophila</taxon>
    </lineage>
</organism>
<reference evidence="2" key="1">
    <citation type="journal article" date="2021" name="Mol. Ecol. Resour.">
        <title>Phylogenomic analyses of the genus Drosophila reveals genomic signals of climate adaptation.</title>
        <authorList>
            <person name="Li F."/>
            <person name="Rane R.V."/>
            <person name="Luria V."/>
            <person name="Xiong Z."/>
            <person name="Chen J."/>
            <person name="Li Z."/>
            <person name="Catullo R.A."/>
            <person name="Griffin P.C."/>
            <person name="Schiffer M."/>
            <person name="Pearce S."/>
            <person name="Lee S.F."/>
            <person name="McElroy K."/>
            <person name="Stocker A."/>
            <person name="Shirriffs J."/>
            <person name="Cockerell F."/>
            <person name="Coppin C."/>
            <person name="Sgro C.M."/>
            <person name="Karger A."/>
            <person name="Cain J.W."/>
            <person name="Weber J.A."/>
            <person name="Santpere G."/>
            <person name="Kirschner M.W."/>
            <person name="Hoffmann A.A."/>
            <person name="Oakeshott J.G."/>
            <person name="Zhang G."/>
        </authorList>
    </citation>
    <scope>NUCLEOTIDE SEQUENCE</scope>
    <source>
        <strain evidence="2">BGI-SZ-2011g</strain>
    </source>
</reference>
<dbReference type="InterPro" id="IPR042771">
    <property type="entry name" value="GTF3C6-like"/>
</dbReference>
<name>A0AAD4PJJ8_9MUSC</name>
<dbReference type="Pfam" id="PF10419">
    <property type="entry name" value="TFIIIC_sub6"/>
    <property type="match status" value="1"/>
</dbReference>
<dbReference type="InterPro" id="IPR019481">
    <property type="entry name" value="TFIIIC_triple_barrel"/>
</dbReference>
<keyword evidence="3" id="KW-1185">Reference proteome</keyword>
<dbReference type="EMBL" id="JAJJHW010002585">
    <property type="protein sequence ID" value="KAH8370730.1"/>
    <property type="molecule type" value="Genomic_DNA"/>
</dbReference>